<evidence type="ECO:0000313" key="1">
    <source>
        <dbReference type="EMBL" id="AYD38056.1"/>
    </source>
</evidence>
<gene>
    <name evidence="1" type="primary">sgcR1</name>
</gene>
<dbReference type="Pfam" id="PF19449">
    <property type="entry name" value="DUF5987"/>
    <property type="match status" value="1"/>
</dbReference>
<dbReference type="AlphaFoldDB" id="A0A386GXU1"/>
<organism evidence="1">
    <name type="scientific">Streptomyces sp. CB00657</name>
    <dbReference type="NCBI Taxonomy" id="1718958"/>
    <lineage>
        <taxon>Bacteria</taxon>
        <taxon>Bacillati</taxon>
        <taxon>Actinomycetota</taxon>
        <taxon>Actinomycetes</taxon>
        <taxon>Kitasatosporales</taxon>
        <taxon>Streptomycetaceae</taxon>
        <taxon>Streptomyces</taxon>
    </lineage>
</organism>
<proteinExistence type="predicted"/>
<dbReference type="EMBL" id="MG544839">
    <property type="protein sequence ID" value="AYD38056.1"/>
    <property type="molecule type" value="Genomic_DNA"/>
</dbReference>
<accession>A0A386GXU1</accession>
<geneLocation type="plasmid" evidence="1">
    <name>unnamed</name>
</geneLocation>
<name>A0A386GXU1_9ACTN</name>
<sequence length="196" mass="21296">MESELRDDNERGAPAGDIRTMTLEAYADTIVPGQKRFADDRAIAGVSTGGGAVQAGALELLQWDATGIHEGLDDLVRLVNEHALAYATERRLAPDPTVPPFVALDYPDRAALIQRLTTPGHPEKEFWVLLSLFCNMAFDSAAHLNTAQAMEDGHPGLEAMGLSMPDADGLWRFKDYSYGREFARLHPDTTSTGSPA</sequence>
<protein>
    <submittedName>
        <fullName evidence="1">Transcription activator</fullName>
    </submittedName>
</protein>
<dbReference type="InterPro" id="IPR046029">
    <property type="entry name" value="DUF5987"/>
</dbReference>
<reference evidence="1" key="1">
    <citation type="submission" date="2017-11" db="EMBL/GenBank/DDBJ databases">
        <title>Discovery of multiple alternative producers of C-1027 with higher production.</title>
        <authorList>
            <person name="Yan X."/>
            <person name="Hindra F."/>
            <person name="Ge H."/>
            <person name="Yang D."/>
            <person name="Shen B."/>
        </authorList>
    </citation>
    <scope>NUCLEOTIDE SEQUENCE</scope>
    <source>
        <plasmid evidence="1">unnamed</plasmid>
    </source>
</reference>
<keyword evidence="1" id="KW-0614">Plasmid</keyword>